<organism evidence="1 2">
    <name type="scientific">Phytophthora nicotianae P1569</name>
    <dbReference type="NCBI Taxonomy" id="1317065"/>
    <lineage>
        <taxon>Eukaryota</taxon>
        <taxon>Sar</taxon>
        <taxon>Stramenopiles</taxon>
        <taxon>Oomycota</taxon>
        <taxon>Peronosporomycetes</taxon>
        <taxon>Peronosporales</taxon>
        <taxon>Peronosporaceae</taxon>
        <taxon>Phytophthora</taxon>
    </lineage>
</organism>
<dbReference type="AlphaFoldDB" id="V9FEB0"/>
<dbReference type="HOGENOM" id="CLU_2579079_0_0_1"/>
<accession>V9FEB0</accession>
<dbReference type="Proteomes" id="UP000018721">
    <property type="component" value="Unassembled WGS sequence"/>
</dbReference>
<proteinExistence type="predicted"/>
<dbReference type="EMBL" id="ANIZ01001140">
    <property type="protein sequence ID" value="ETI49113.1"/>
    <property type="molecule type" value="Genomic_DNA"/>
</dbReference>
<sequence>MVEAKRSSKNCPAGTPELKCASIDKVWYKKYLVDKDRGGNTNKIPHLGKNKWVRLGDLPLPLPCSSEAVKIGKAALDDVVV</sequence>
<dbReference type="OrthoDB" id="125932at2759"/>
<evidence type="ECO:0000313" key="2">
    <source>
        <dbReference type="Proteomes" id="UP000018721"/>
    </source>
</evidence>
<gene>
    <name evidence="1" type="ORF">F443_06952</name>
</gene>
<keyword evidence="2" id="KW-1185">Reference proteome</keyword>
<protein>
    <submittedName>
        <fullName evidence="1">Uncharacterized protein</fullName>
    </submittedName>
</protein>
<reference evidence="1 2" key="1">
    <citation type="submission" date="2013-11" db="EMBL/GenBank/DDBJ databases">
        <title>The Genome Sequence of Phytophthora parasitica P1569.</title>
        <authorList>
            <consortium name="The Broad Institute Genomics Platform"/>
            <person name="Russ C."/>
            <person name="Tyler B."/>
            <person name="Panabieres F."/>
            <person name="Shan W."/>
            <person name="Tripathy S."/>
            <person name="Grunwald N."/>
            <person name="Machado M."/>
            <person name="Johnson C.S."/>
            <person name="Arredondo F."/>
            <person name="Hong C."/>
            <person name="Coffey M."/>
            <person name="Young S.K."/>
            <person name="Zeng Q."/>
            <person name="Gargeya S."/>
            <person name="Fitzgerald M."/>
            <person name="Abouelleil A."/>
            <person name="Alvarado L."/>
            <person name="Chapman S.B."/>
            <person name="Gainer-Dewar J."/>
            <person name="Goldberg J."/>
            <person name="Griggs A."/>
            <person name="Gujja S."/>
            <person name="Hansen M."/>
            <person name="Howarth C."/>
            <person name="Imamovic A."/>
            <person name="Ireland A."/>
            <person name="Larimer J."/>
            <person name="McCowan C."/>
            <person name="Murphy C."/>
            <person name="Pearson M."/>
            <person name="Poon T.W."/>
            <person name="Priest M."/>
            <person name="Roberts A."/>
            <person name="Saif S."/>
            <person name="Shea T."/>
            <person name="Sykes S."/>
            <person name="Wortman J."/>
            <person name="Nusbaum C."/>
            <person name="Birren B."/>
        </authorList>
    </citation>
    <scope>NUCLEOTIDE SEQUENCE [LARGE SCALE GENOMIC DNA]</scope>
    <source>
        <strain evidence="1 2">P1569</strain>
    </source>
</reference>
<comment type="caution">
    <text evidence="1">The sequence shown here is derived from an EMBL/GenBank/DDBJ whole genome shotgun (WGS) entry which is preliminary data.</text>
</comment>
<name>V9FEB0_PHYNI</name>
<evidence type="ECO:0000313" key="1">
    <source>
        <dbReference type="EMBL" id="ETI49113.1"/>
    </source>
</evidence>